<dbReference type="OrthoDB" id="966053at2"/>
<keyword evidence="2" id="KW-1185">Reference proteome</keyword>
<accession>A0A4V6BJ93</accession>
<comment type="caution">
    <text evidence="1">The sequence shown here is derived from an EMBL/GenBank/DDBJ whole genome shotgun (WGS) entry which is preliminary data.</text>
</comment>
<name>A0A4V6BJ93_9BACT</name>
<dbReference type="AlphaFoldDB" id="A0A4V6BJ93"/>
<evidence type="ECO:0000313" key="2">
    <source>
        <dbReference type="Proteomes" id="UP000304900"/>
    </source>
</evidence>
<dbReference type="Proteomes" id="UP000304900">
    <property type="component" value="Unassembled WGS sequence"/>
</dbReference>
<reference evidence="1 2" key="1">
    <citation type="submission" date="2019-05" db="EMBL/GenBank/DDBJ databases">
        <title>Dyadobacter AR-3-8 sp. nov., isolated from arctic soil.</title>
        <authorList>
            <person name="Chaudhary D.K."/>
        </authorList>
    </citation>
    <scope>NUCLEOTIDE SEQUENCE [LARGE SCALE GENOMIC DNA]</scope>
    <source>
        <strain evidence="1 2">AR-3-8</strain>
    </source>
</reference>
<dbReference type="NCBIfam" id="NF033521">
    <property type="entry name" value="lasso_leader_L3"/>
    <property type="match status" value="1"/>
</dbReference>
<dbReference type="EMBL" id="SZVO01000002">
    <property type="protein sequence ID" value="TKT93433.1"/>
    <property type="molecule type" value="Genomic_DNA"/>
</dbReference>
<evidence type="ECO:0000313" key="1">
    <source>
        <dbReference type="EMBL" id="TKT93433.1"/>
    </source>
</evidence>
<proteinExistence type="predicted"/>
<gene>
    <name evidence="1" type="ORF">FDK13_06170</name>
</gene>
<sequence>MTRMHSTQTKKSYKKPVLNEIGKVSKLTRELKGSTSTDGSGFVTIIP</sequence>
<organism evidence="1 2">
    <name type="scientific">Dyadobacter frigoris</name>
    <dbReference type="NCBI Taxonomy" id="2576211"/>
    <lineage>
        <taxon>Bacteria</taxon>
        <taxon>Pseudomonadati</taxon>
        <taxon>Bacteroidota</taxon>
        <taxon>Cytophagia</taxon>
        <taxon>Cytophagales</taxon>
        <taxon>Spirosomataceae</taxon>
        <taxon>Dyadobacter</taxon>
    </lineage>
</organism>
<dbReference type="RefSeq" id="WP_137339109.1">
    <property type="nucleotide sequence ID" value="NZ_BSQH01000017.1"/>
</dbReference>
<protein>
    <submittedName>
        <fullName evidence="1">Lasso RiPP family leader peptide-containing protein</fullName>
    </submittedName>
</protein>